<dbReference type="RefSeq" id="WP_057791347.1">
    <property type="nucleotide sequence ID" value="NZ_CP013926.1"/>
</dbReference>
<dbReference type="EMBL" id="CP013926">
    <property type="protein sequence ID" value="AMJ74694.1"/>
    <property type="molecule type" value="Genomic_DNA"/>
</dbReference>
<reference evidence="1 2" key="1">
    <citation type="submission" date="2015-12" db="EMBL/GenBank/DDBJ databases">
        <title>Intraspecies pangenome expansion in the marine bacterium Alteromonas.</title>
        <authorList>
            <person name="Lopez-Perez M."/>
            <person name="Rodriguez-Valera F."/>
        </authorList>
    </citation>
    <scope>NUCLEOTIDE SEQUENCE [LARGE SCALE GENOMIC DNA]</scope>
    <source>
        <strain evidence="1 2">LMG 21861</strain>
    </source>
</reference>
<accession>A0ABN4LKW3</accession>
<dbReference type="Proteomes" id="UP000056750">
    <property type="component" value="Chromosome"/>
</dbReference>
<keyword evidence="2" id="KW-1185">Reference proteome</keyword>
<proteinExistence type="predicted"/>
<sequence length="153" mass="17481">MAIREVRLNFFGSDSTNIRELNGAIGQPFTWFMDGVMRGRFKMYSGIEVKGVNIVNCNLMDVEFEGSYQWETLLNTHQIELPLELKMLQGDRISQITKGIEFFCQVAAKSPIPQVKLIGAHALESMKSNRIEEAIEKADEYYAFTLEQHRLGT</sequence>
<organism evidence="1 2">
    <name type="scientific">Alteromonas stellipolaris</name>
    <dbReference type="NCBI Taxonomy" id="233316"/>
    <lineage>
        <taxon>Bacteria</taxon>
        <taxon>Pseudomonadati</taxon>
        <taxon>Pseudomonadota</taxon>
        <taxon>Gammaproteobacteria</taxon>
        <taxon>Alteromonadales</taxon>
        <taxon>Alteromonadaceae</taxon>
        <taxon>Alteromonas/Salinimonas group</taxon>
        <taxon>Alteromonas</taxon>
    </lineage>
</organism>
<protein>
    <submittedName>
        <fullName evidence="1">Uncharacterized protein</fullName>
    </submittedName>
</protein>
<gene>
    <name evidence="1" type="ORF">AVL57_12430</name>
</gene>
<name>A0ABN4LKW3_9ALTE</name>
<evidence type="ECO:0000313" key="2">
    <source>
        <dbReference type="Proteomes" id="UP000056750"/>
    </source>
</evidence>
<evidence type="ECO:0000313" key="1">
    <source>
        <dbReference type="EMBL" id="AMJ74694.1"/>
    </source>
</evidence>